<evidence type="ECO:0000313" key="8">
    <source>
        <dbReference type="Proteomes" id="UP000264883"/>
    </source>
</evidence>
<dbReference type="NCBIfam" id="TIGR02872">
    <property type="entry name" value="spore_ytvI"/>
    <property type="match status" value="1"/>
</dbReference>
<dbReference type="AlphaFoldDB" id="A0A343J9R2"/>
<accession>A0A343J9R2</accession>
<feature type="transmembrane region" description="Helical" evidence="6">
    <location>
        <begin position="224"/>
        <end position="244"/>
    </location>
</feature>
<sequence>MSIEKKKNFIINVIYIIALVSIVYGIFKYAIPWLMPFVIGFSVAFILKPVITLVSDKYKISRKLTAGILVTLFYLIVGALITLLIIKLSMSIKDLFLALPSLYMTKVEPAVYEITYNIENLISKLDPELVKTITDILLSLVNSLGSLISNLSTTIVKVISSAVSAVPGFFIIVLFSIISSYFFALDYKVITGFIEKQLPEKTANILFQAKEGLGKTILKFIKSYSIIITITFFELFVGLMLLRVEKAATIAFIIAIFDILPILGAGGILIPWAIIELIKGEIFLGIGIFLMYILITVIRNIIEPKIVGKEVGLHPIIMLICIYLGINLFGFIGIFVLPITMTVLINLNRSGKIKLFK</sequence>
<dbReference type="Proteomes" id="UP000264883">
    <property type="component" value="Chromosome"/>
</dbReference>
<name>A0A343J9R2_9CLOT</name>
<dbReference type="OrthoDB" id="9774361at2"/>
<comment type="similarity">
    <text evidence="2">Belongs to the autoinducer-2 exporter (AI-2E) (TC 2.A.86) family.</text>
</comment>
<keyword evidence="8" id="KW-1185">Reference proteome</keyword>
<dbReference type="InterPro" id="IPR014227">
    <property type="entry name" value="YtvI-like"/>
</dbReference>
<dbReference type="PANTHER" id="PTHR21716">
    <property type="entry name" value="TRANSMEMBRANE PROTEIN"/>
    <property type="match status" value="1"/>
</dbReference>
<comment type="subcellular location">
    <subcellularLocation>
        <location evidence="1">Membrane</location>
        <topology evidence="1">Multi-pass membrane protein</topology>
    </subcellularLocation>
</comment>
<keyword evidence="4 6" id="KW-1133">Transmembrane helix</keyword>
<feature type="transmembrane region" description="Helical" evidence="6">
    <location>
        <begin position="66"/>
        <end position="86"/>
    </location>
</feature>
<evidence type="ECO:0000256" key="4">
    <source>
        <dbReference type="ARBA" id="ARBA00022989"/>
    </source>
</evidence>
<feature type="transmembrane region" description="Helical" evidence="6">
    <location>
        <begin position="33"/>
        <end position="54"/>
    </location>
</feature>
<reference evidence="7 8" key="1">
    <citation type="submission" date="2016-08" db="EMBL/GenBank/DDBJ databases">
        <title>Complete Genome Sequence Of The Indigo Reducing Clostridium isatidis DSM15098.</title>
        <authorList>
            <person name="Little G.T."/>
            <person name="Minton N.P."/>
        </authorList>
    </citation>
    <scope>NUCLEOTIDE SEQUENCE [LARGE SCALE GENOMIC DNA]</scope>
    <source>
        <strain evidence="7 8">DSM 15098</strain>
    </source>
</reference>
<dbReference type="GO" id="GO:0016020">
    <property type="term" value="C:membrane"/>
    <property type="evidence" value="ECO:0007669"/>
    <property type="project" value="UniProtKB-SubCell"/>
</dbReference>
<feature type="transmembrane region" description="Helical" evidence="6">
    <location>
        <begin position="282"/>
        <end position="302"/>
    </location>
</feature>
<evidence type="ECO:0000256" key="1">
    <source>
        <dbReference type="ARBA" id="ARBA00004141"/>
    </source>
</evidence>
<evidence type="ECO:0000256" key="6">
    <source>
        <dbReference type="SAM" id="Phobius"/>
    </source>
</evidence>
<dbReference type="PANTHER" id="PTHR21716:SF68">
    <property type="entry name" value="TRANSPORT PROTEIN YTVI-RELATED"/>
    <property type="match status" value="1"/>
</dbReference>
<gene>
    <name evidence="7" type="ORF">BEN51_01830</name>
</gene>
<dbReference type="InterPro" id="IPR002549">
    <property type="entry name" value="AI-2E-like"/>
</dbReference>
<keyword evidence="3 6" id="KW-0812">Transmembrane</keyword>
<evidence type="ECO:0000256" key="3">
    <source>
        <dbReference type="ARBA" id="ARBA00022692"/>
    </source>
</evidence>
<dbReference type="RefSeq" id="WP_119864399.1">
    <property type="nucleotide sequence ID" value="NZ_CP016786.1"/>
</dbReference>
<dbReference type="Pfam" id="PF01594">
    <property type="entry name" value="AI-2E_transport"/>
    <property type="match status" value="1"/>
</dbReference>
<protein>
    <submittedName>
        <fullName evidence="7">Sporulation integral membrane protein YtvI</fullName>
    </submittedName>
</protein>
<proteinExistence type="inferred from homology"/>
<dbReference type="EMBL" id="CP016786">
    <property type="protein sequence ID" value="ASW42270.1"/>
    <property type="molecule type" value="Genomic_DNA"/>
</dbReference>
<feature type="transmembrane region" description="Helical" evidence="6">
    <location>
        <begin position="314"/>
        <end position="347"/>
    </location>
</feature>
<dbReference type="GO" id="GO:0055085">
    <property type="term" value="P:transmembrane transport"/>
    <property type="evidence" value="ECO:0007669"/>
    <property type="project" value="TreeGrafter"/>
</dbReference>
<evidence type="ECO:0000256" key="5">
    <source>
        <dbReference type="ARBA" id="ARBA00023136"/>
    </source>
</evidence>
<keyword evidence="5 6" id="KW-0472">Membrane</keyword>
<evidence type="ECO:0000313" key="7">
    <source>
        <dbReference type="EMBL" id="ASW42270.1"/>
    </source>
</evidence>
<feature type="transmembrane region" description="Helical" evidence="6">
    <location>
        <begin position="250"/>
        <end position="275"/>
    </location>
</feature>
<evidence type="ECO:0000256" key="2">
    <source>
        <dbReference type="ARBA" id="ARBA00009773"/>
    </source>
</evidence>
<feature type="transmembrane region" description="Helical" evidence="6">
    <location>
        <begin position="158"/>
        <end position="184"/>
    </location>
</feature>
<dbReference type="KEGG" id="cia:BEN51_01830"/>
<organism evidence="7 8">
    <name type="scientific">Clostridium isatidis</name>
    <dbReference type="NCBI Taxonomy" id="182773"/>
    <lineage>
        <taxon>Bacteria</taxon>
        <taxon>Bacillati</taxon>
        <taxon>Bacillota</taxon>
        <taxon>Clostridia</taxon>
        <taxon>Eubacteriales</taxon>
        <taxon>Clostridiaceae</taxon>
        <taxon>Clostridium</taxon>
    </lineage>
</organism>
<feature type="transmembrane region" description="Helical" evidence="6">
    <location>
        <begin position="9"/>
        <end position="27"/>
    </location>
</feature>